<dbReference type="EMBL" id="KB469306">
    <property type="protein sequence ID" value="EPQ53354.1"/>
    <property type="molecule type" value="Genomic_DNA"/>
</dbReference>
<dbReference type="RefSeq" id="XP_007868609.1">
    <property type="nucleotide sequence ID" value="XM_007870418.1"/>
</dbReference>
<feature type="compositionally biased region" description="Polar residues" evidence="1">
    <location>
        <begin position="487"/>
        <end position="498"/>
    </location>
</feature>
<organism evidence="3 4">
    <name type="scientific">Gloeophyllum trabeum (strain ATCC 11539 / FP-39264 / Madison 617)</name>
    <name type="common">Brown rot fungus</name>
    <dbReference type="NCBI Taxonomy" id="670483"/>
    <lineage>
        <taxon>Eukaryota</taxon>
        <taxon>Fungi</taxon>
        <taxon>Dikarya</taxon>
        <taxon>Basidiomycota</taxon>
        <taxon>Agaricomycotina</taxon>
        <taxon>Agaricomycetes</taxon>
        <taxon>Gloeophyllales</taxon>
        <taxon>Gloeophyllaceae</taxon>
        <taxon>Gloeophyllum</taxon>
    </lineage>
</organism>
<dbReference type="HOGENOM" id="CLU_286982_0_0_1"/>
<dbReference type="InterPro" id="IPR004919">
    <property type="entry name" value="GmrSD_N"/>
</dbReference>
<feature type="compositionally biased region" description="Polar residues" evidence="1">
    <location>
        <begin position="862"/>
        <end position="880"/>
    </location>
</feature>
<dbReference type="AlphaFoldDB" id="S7RL04"/>
<dbReference type="KEGG" id="gtr:GLOTRDRAFT_140172"/>
<feature type="compositionally biased region" description="Low complexity" evidence="1">
    <location>
        <begin position="677"/>
        <end position="690"/>
    </location>
</feature>
<feature type="compositionally biased region" description="Low complexity" evidence="1">
    <location>
        <begin position="38"/>
        <end position="47"/>
    </location>
</feature>
<evidence type="ECO:0000313" key="4">
    <source>
        <dbReference type="Proteomes" id="UP000030669"/>
    </source>
</evidence>
<protein>
    <recommendedName>
        <fullName evidence="2">GmrSD restriction endonucleases N-terminal domain-containing protein</fullName>
    </recommendedName>
</protein>
<dbReference type="Proteomes" id="UP000030669">
    <property type="component" value="Unassembled WGS sequence"/>
</dbReference>
<sequence>MDTEFSDGEESSLTSLSDYEPSSEDEEDNVYVPTSRRGSAANATGAGKKAGKGQKGDYVITNALRPPRTTQYTAKSLYDQIVDGSIDLDPEYQRDVVWTETKQSGLIDSILRHYYIPPIIFAVISHDDGTEQRVCIDGKQRLTSIQRFMDGLIPHKDSFTNERLYYKQTPGCKQKRRLLSRAYINRFGNEQISCVEYDGLNEDQEREIFQRVQLGVALTPAERMQALNGPFSSYIRNLQRAVLGPAPQGFGSTLDWRTERGRDFQCMLTTVYFVEQYPSFSRFPHTDVLVKYMEKPGIGKEIEGKVRDMFDVYIKLAATSECNIIFRRPARLSPIEFVMVGVLIHGWIEAKMPSRNTKKNKDGSWMDALDLKALTAAIRSMRKNVREEHEDVRGNAKVARTMQAFIRKTAAELKGAKGDAAVGQLAQVKKRKRIVESDDDGDEQSLKTTAAKKGASRGKGQAKSDGTGWGQASTTKSPLTLKIPKNKNASGAVTSGVSATPGPSKKVNNTVSTASTSASVTVVRRSKKAGGEQGNALTNASNTKGSQDTDAESTQSGSSRVKRTSRFGPKPGGERSSSAMASPVIPSQTASQPAAQPPGPKSELRRVASANAASTMSRAKEPVRQSSVASSIDTPLSSRSTTIDHSAGIHRIKPEAASPPVQFASPMMPPPQPPNEASPLPAACPSPAFSTPTTSNYSPNIPVKREHEPSVPFSSSIPSGTGPLDRLEPIRRARAAPRPLTPADAGPETGQVQVAPAAMQATRDPRRRSPQNMQIDMAQLHSIQQQLLQQGSPACPPPPPILNTIGSAIAPLSEVEKVEKILLQAGVKLEPSQFATLMQGPCINSPVPPCASQPQIPVFRTTPGSQAPLTGNTPITTPSLSPDVPCPPKSENPVSNAQSGYGVRASSETGIPIPMSCLDGDAQQAHARRPCSPPREPRALRASDRMPSQLSRSGSYSRHAQSASSVASHDEDRDRERRRASWDDRYSRGRKSSDKYDYDYEYKRDRERDRDRPRDDRPRDKYDSRYRGRERSRSRSRERERDRDRYDRRKDHDRRESDRGWSRRRSRSPSSKIPT</sequence>
<dbReference type="OrthoDB" id="5419821at2759"/>
<feature type="compositionally biased region" description="Polar residues" evidence="1">
    <location>
        <begin position="946"/>
        <end position="967"/>
    </location>
</feature>
<feature type="compositionally biased region" description="Pro residues" evidence="1">
    <location>
        <begin position="667"/>
        <end position="676"/>
    </location>
</feature>
<keyword evidence="4" id="KW-1185">Reference proteome</keyword>
<feature type="region of interest" description="Disordered" evidence="1">
    <location>
        <begin position="1"/>
        <end position="62"/>
    </location>
</feature>
<feature type="compositionally biased region" description="Polar residues" evidence="1">
    <location>
        <begin position="575"/>
        <end position="594"/>
    </location>
</feature>
<feature type="region of interest" description="Disordered" evidence="1">
    <location>
        <begin position="854"/>
        <end position="1075"/>
    </location>
</feature>
<name>S7RL04_GLOTA</name>
<feature type="compositionally biased region" description="Low complexity" evidence="1">
    <location>
        <begin position="507"/>
        <end position="523"/>
    </location>
</feature>
<evidence type="ECO:0000313" key="3">
    <source>
        <dbReference type="EMBL" id="EPQ53354.1"/>
    </source>
</evidence>
<feature type="domain" description="GmrSD restriction endonucleases N-terminal" evidence="2">
    <location>
        <begin position="80"/>
        <end position="212"/>
    </location>
</feature>
<feature type="compositionally biased region" description="Polar residues" evidence="1">
    <location>
        <begin position="535"/>
        <end position="559"/>
    </location>
</feature>
<feature type="compositionally biased region" description="Polar residues" evidence="1">
    <location>
        <begin position="624"/>
        <end position="644"/>
    </location>
</feature>
<dbReference type="OMA" id="THDQERE"/>
<feature type="compositionally biased region" description="Acidic residues" evidence="1">
    <location>
        <begin position="1"/>
        <end position="10"/>
    </location>
</feature>
<gene>
    <name evidence="3" type="ORF">GLOTRDRAFT_140172</name>
</gene>
<evidence type="ECO:0000256" key="1">
    <source>
        <dbReference type="SAM" id="MobiDB-lite"/>
    </source>
</evidence>
<dbReference type="STRING" id="670483.S7RL04"/>
<reference evidence="3 4" key="1">
    <citation type="journal article" date="2012" name="Science">
        <title>The Paleozoic origin of enzymatic lignin decomposition reconstructed from 31 fungal genomes.</title>
        <authorList>
            <person name="Floudas D."/>
            <person name="Binder M."/>
            <person name="Riley R."/>
            <person name="Barry K."/>
            <person name="Blanchette R.A."/>
            <person name="Henrissat B."/>
            <person name="Martinez A.T."/>
            <person name="Otillar R."/>
            <person name="Spatafora J.W."/>
            <person name="Yadav J.S."/>
            <person name="Aerts A."/>
            <person name="Benoit I."/>
            <person name="Boyd A."/>
            <person name="Carlson A."/>
            <person name="Copeland A."/>
            <person name="Coutinho P.M."/>
            <person name="de Vries R.P."/>
            <person name="Ferreira P."/>
            <person name="Findley K."/>
            <person name="Foster B."/>
            <person name="Gaskell J."/>
            <person name="Glotzer D."/>
            <person name="Gorecki P."/>
            <person name="Heitman J."/>
            <person name="Hesse C."/>
            <person name="Hori C."/>
            <person name="Igarashi K."/>
            <person name="Jurgens J.A."/>
            <person name="Kallen N."/>
            <person name="Kersten P."/>
            <person name="Kohler A."/>
            <person name="Kuees U."/>
            <person name="Kumar T.K.A."/>
            <person name="Kuo A."/>
            <person name="LaButti K."/>
            <person name="Larrondo L.F."/>
            <person name="Lindquist E."/>
            <person name="Ling A."/>
            <person name="Lombard V."/>
            <person name="Lucas S."/>
            <person name="Lundell T."/>
            <person name="Martin R."/>
            <person name="McLaughlin D.J."/>
            <person name="Morgenstern I."/>
            <person name="Morin E."/>
            <person name="Murat C."/>
            <person name="Nagy L.G."/>
            <person name="Nolan M."/>
            <person name="Ohm R.A."/>
            <person name="Patyshakuliyeva A."/>
            <person name="Rokas A."/>
            <person name="Ruiz-Duenas F.J."/>
            <person name="Sabat G."/>
            <person name="Salamov A."/>
            <person name="Samejima M."/>
            <person name="Schmutz J."/>
            <person name="Slot J.C."/>
            <person name="St John F."/>
            <person name="Stenlid J."/>
            <person name="Sun H."/>
            <person name="Sun S."/>
            <person name="Syed K."/>
            <person name="Tsang A."/>
            <person name="Wiebenga A."/>
            <person name="Young D."/>
            <person name="Pisabarro A."/>
            <person name="Eastwood D.C."/>
            <person name="Martin F."/>
            <person name="Cullen D."/>
            <person name="Grigoriev I.V."/>
            <person name="Hibbett D.S."/>
        </authorList>
    </citation>
    <scope>NUCLEOTIDE SEQUENCE [LARGE SCALE GENOMIC DNA]</scope>
    <source>
        <strain evidence="3 4">ATCC 11539</strain>
    </source>
</reference>
<dbReference type="PANTHER" id="PTHR39639:SF1">
    <property type="entry name" value="DUF262 DOMAIN-CONTAINING PROTEIN"/>
    <property type="match status" value="1"/>
</dbReference>
<dbReference type="Pfam" id="PF03235">
    <property type="entry name" value="GmrSD_N"/>
    <property type="match status" value="1"/>
</dbReference>
<proteinExistence type="predicted"/>
<feature type="region of interest" description="Disordered" evidence="1">
    <location>
        <begin position="434"/>
        <end position="725"/>
    </location>
</feature>
<dbReference type="PANTHER" id="PTHR39639">
    <property type="entry name" value="CHROMOSOME 16, WHOLE GENOME SHOTGUN SEQUENCE"/>
    <property type="match status" value="1"/>
</dbReference>
<accession>S7RL04</accession>
<feature type="compositionally biased region" description="Basic and acidic residues" evidence="1">
    <location>
        <begin position="935"/>
        <end position="944"/>
    </location>
</feature>
<feature type="compositionally biased region" description="Basic and acidic residues" evidence="1">
    <location>
        <begin position="968"/>
        <end position="1061"/>
    </location>
</feature>
<dbReference type="eggNOG" id="ENOG502S229">
    <property type="taxonomic scope" value="Eukaryota"/>
</dbReference>
<dbReference type="GeneID" id="19304452"/>
<evidence type="ECO:0000259" key="2">
    <source>
        <dbReference type="Pfam" id="PF03235"/>
    </source>
</evidence>